<organism evidence="3 4">
    <name type="scientific">Penicillium camemberti (strain FM 013)</name>
    <dbReference type="NCBI Taxonomy" id="1429867"/>
    <lineage>
        <taxon>Eukaryota</taxon>
        <taxon>Fungi</taxon>
        <taxon>Dikarya</taxon>
        <taxon>Ascomycota</taxon>
        <taxon>Pezizomycotina</taxon>
        <taxon>Eurotiomycetes</taxon>
        <taxon>Eurotiomycetidae</taxon>
        <taxon>Eurotiales</taxon>
        <taxon>Aspergillaceae</taxon>
        <taxon>Penicillium</taxon>
    </lineage>
</organism>
<dbReference type="AlphaFoldDB" id="A0A0G4PP44"/>
<reference evidence="3 4" key="1">
    <citation type="journal article" date="2014" name="Nat. Commun.">
        <title>Multiple recent horizontal transfers of a large genomic region in cheese making fungi.</title>
        <authorList>
            <person name="Cheeseman K."/>
            <person name="Ropars J."/>
            <person name="Renault P."/>
            <person name="Dupont J."/>
            <person name="Gouzy J."/>
            <person name="Branca A."/>
            <person name="Abraham A.L."/>
            <person name="Ceppi M."/>
            <person name="Conseiller E."/>
            <person name="Debuchy R."/>
            <person name="Malagnac F."/>
            <person name="Goarin A."/>
            <person name="Silar P."/>
            <person name="Lacoste S."/>
            <person name="Sallet E."/>
            <person name="Bensimon A."/>
            <person name="Giraud T."/>
            <person name="Brygoo Y."/>
        </authorList>
    </citation>
    <scope>NUCLEOTIDE SEQUENCE [LARGE SCALE GENOMIC DNA]</scope>
    <source>
        <strain evidence="4">FM 013</strain>
    </source>
</reference>
<feature type="transmembrane region" description="Helical" evidence="1">
    <location>
        <begin position="107"/>
        <end position="132"/>
    </location>
</feature>
<feature type="transmembrane region" description="Helical" evidence="1">
    <location>
        <begin position="286"/>
        <end position="308"/>
    </location>
</feature>
<keyword evidence="3" id="KW-0808">Transferase</keyword>
<evidence type="ECO:0000256" key="1">
    <source>
        <dbReference type="SAM" id="Phobius"/>
    </source>
</evidence>
<evidence type="ECO:0000313" key="3">
    <source>
        <dbReference type="EMBL" id="CRL28222.1"/>
    </source>
</evidence>
<dbReference type="Pfam" id="PF01757">
    <property type="entry name" value="Acyl_transf_3"/>
    <property type="match status" value="1"/>
</dbReference>
<feature type="domain" description="Acyltransferase 3" evidence="2">
    <location>
        <begin position="5"/>
        <end position="411"/>
    </location>
</feature>
<evidence type="ECO:0000313" key="4">
    <source>
        <dbReference type="Proteomes" id="UP000053732"/>
    </source>
</evidence>
<dbReference type="InterPro" id="IPR002656">
    <property type="entry name" value="Acyl_transf_3_dom"/>
</dbReference>
<name>A0A0G4PP44_PENC3</name>
<keyword evidence="1" id="KW-1133">Transmembrane helix</keyword>
<dbReference type="InterPro" id="IPR050879">
    <property type="entry name" value="Acyltransferase_3"/>
</dbReference>
<dbReference type="PANTHER" id="PTHR23028:SF134">
    <property type="entry name" value="PUTATIVE (AFU_ORTHOLOGUE AFUA_4G08520)-RELATED"/>
    <property type="match status" value="1"/>
</dbReference>
<feature type="transmembrane region" description="Helical" evidence="1">
    <location>
        <begin position="226"/>
        <end position="245"/>
    </location>
</feature>
<dbReference type="GO" id="GO:0016747">
    <property type="term" value="F:acyltransferase activity, transferring groups other than amino-acyl groups"/>
    <property type="evidence" value="ECO:0007669"/>
    <property type="project" value="InterPro"/>
</dbReference>
<dbReference type="PANTHER" id="PTHR23028">
    <property type="entry name" value="ACETYLTRANSFERASE"/>
    <property type="match status" value="1"/>
</dbReference>
<evidence type="ECO:0000259" key="2">
    <source>
        <dbReference type="Pfam" id="PF01757"/>
    </source>
</evidence>
<gene>
    <name evidence="3" type="ORF">PCAMFM013_S026g000087</name>
</gene>
<keyword evidence="3" id="KW-0012">Acyltransferase</keyword>
<dbReference type="STRING" id="1429867.A0A0G4PP44"/>
<proteinExistence type="predicted"/>
<dbReference type="Proteomes" id="UP000053732">
    <property type="component" value="Unassembled WGS sequence"/>
</dbReference>
<feature type="transmembrane region" description="Helical" evidence="1">
    <location>
        <begin position="58"/>
        <end position="82"/>
    </location>
</feature>
<protein>
    <submittedName>
        <fullName evidence="3">Acyltransferase 3</fullName>
    </submittedName>
</protein>
<keyword evidence="1" id="KW-0812">Transmembrane</keyword>
<dbReference type="EMBL" id="HG793159">
    <property type="protein sequence ID" value="CRL28222.1"/>
    <property type="molecule type" value="Genomic_DNA"/>
</dbReference>
<accession>A0A0G4PP44</accession>
<sequence length="457" mass="53260">MERILWLDSLRGIASALVVIHHSKSSDPKSVVGFLTRSYWDQPPEENRRLIQLPPFRLLFNGPSMVALFMVISGYAISLPLFRCREDIRESNSGFFRRLCSAATRRIFRIYLPSIAILFLSQLVFFCNVFQWKAVDDWLGGLKPWTAPWAHIQYVLSRIVHLLDISNHQVDINFDHNRPDMRTINYQLWTMPIEFRGSCAVYLLILTFSFWRPWPRYLALAGVSTYWFYMGHWDLFAFVSGILLAERHVSSESEPDEEIALSYSSPSLEIQKPIIKSWNKFTESIYLRHLGTSVSFILGIYFLCMCGADRLAREYQWMVVTQSPEWDNAEMMPRCWRSVGAVLTIYAISKSTLLQRPLNSRPLQYLGKISFPLYLVHPTVYLALKWPVRDFLWWVVTRTPYPGTIEASKHALPFSITWMGTMLVLGVVMVVASELWNRFVDMKCLGFARRFEKWVSC</sequence>
<keyword evidence="4" id="KW-1185">Reference proteome</keyword>
<feature type="transmembrane region" description="Helical" evidence="1">
    <location>
        <begin position="416"/>
        <end position="436"/>
    </location>
</feature>
<keyword evidence="1" id="KW-0472">Membrane</keyword>
<feature type="transmembrane region" description="Helical" evidence="1">
    <location>
        <begin position="195"/>
        <end position="214"/>
    </location>
</feature>